<comment type="caution">
    <text evidence="3">The sequence shown here is derived from an EMBL/GenBank/DDBJ whole genome shotgun (WGS) entry which is preliminary data.</text>
</comment>
<feature type="region of interest" description="Disordered" evidence="1">
    <location>
        <begin position="61"/>
        <end position="115"/>
    </location>
</feature>
<dbReference type="PROSITE" id="PS51257">
    <property type="entry name" value="PROKAR_LIPOPROTEIN"/>
    <property type="match status" value="1"/>
</dbReference>
<protein>
    <recommendedName>
        <fullName evidence="5">Lipoprotein</fullName>
    </recommendedName>
</protein>
<proteinExistence type="predicted"/>
<evidence type="ECO:0000256" key="1">
    <source>
        <dbReference type="SAM" id="MobiDB-lite"/>
    </source>
</evidence>
<keyword evidence="4" id="KW-1185">Reference proteome</keyword>
<evidence type="ECO:0000256" key="2">
    <source>
        <dbReference type="SAM" id="SignalP"/>
    </source>
</evidence>
<accession>A0ABR9HI80</accession>
<feature type="chain" id="PRO_5046736794" description="Lipoprotein" evidence="2">
    <location>
        <begin position="25"/>
        <end position="188"/>
    </location>
</feature>
<feature type="signal peptide" evidence="2">
    <location>
        <begin position="1"/>
        <end position="24"/>
    </location>
</feature>
<organism evidence="3 4">
    <name type="scientific">Nocardiopsis terrae</name>
    <dbReference type="NCBI Taxonomy" id="372655"/>
    <lineage>
        <taxon>Bacteria</taxon>
        <taxon>Bacillati</taxon>
        <taxon>Actinomycetota</taxon>
        <taxon>Actinomycetes</taxon>
        <taxon>Streptosporangiales</taxon>
        <taxon>Nocardiopsidaceae</taxon>
        <taxon>Nocardiopsis</taxon>
    </lineage>
</organism>
<sequence>MGVRSTAVTASMALLLCATLTSCSTEEAPEQEADTALLELEQAADALSVTILRPGAERAFARKGHPVDGSLSCTTAPADGPSPDPSEGGGESVTADGARATAADQEATEGAPRVRGGRLEVFCTGQSRTGEQVSFEGRLRRGALAEREEGDDSLRGDFTGRVDGEEVFAMDCFQCSPTPSQASEGDGG</sequence>
<gene>
    <name evidence="3" type="ORF">H4W79_002764</name>
</gene>
<evidence type="ECO:0000313" key="4">
    <source>
        <dbReference type="Proteomes" id="UP000598217"/>
    </source>
</evidence>
<dbReference type="RefSeq" id="WP_191269546.1">
    <property type="nucleotide sequence ID" value="NZ_BMXJ01000003.1"/>
</dbReference>
<dbReference type="EMBL" id="JADBDY010000001">
    <property type="protein sequence ID" value="MBE1458550.1"/>
    <property type="molecule type" value="Genomic_DNA"/>
</dbReference>
<dbReference type="Proteomes" id="UP000598217">
    <property type="component" value="Unassembled WGS sequence"/>
</dbReference>
<keyword evidence="2" id="KW-0732">Signal</keyword>
<evidence type="ECO:0000313" key="3">
    <source>
        <dbReference type="EMBL" id="MBE1458550.1"/>
    </source>
</evidence>
<evidence type="ECO:0008006" key="5">
    <source>
        <dbReference type="Google" id="ProtNLM"/>
    </source>
</evidence>
<name>A0ABR9HI80_9ACTN</name>
<reference evidence="3 4" key="1">
    <citation type="submission" date="2020-10" db="EMBL/GenBank/DDBJ databases">
        <title>Sequencing the genomes of 1000 actinobacteria strains.</title>
        <authorList>
            <person name="Klenk H.-P."/>
        </authorList>
    </citation>
    <scope>NUCLEOTIDE SEQUENCE [LARGE SCALE GENOMIC DNA]</scope>
    <source>
        <strain evidence="3 4">DSM 45157</strain>
    </source>
</reference>